<feature type="transmembrane region" description="Helical" evidence="1">
    <location>
        <begin position="69"/>
        <end position="86"/>
    </location>
</feature>
<proteinExistence type="predicted"/>
<organism evidence="2">
    <name type="scientific">Fopius arisanus</name>
    <dbReference type="NCBI Taxonomy" id="64838"/>
    <lineage>
        <taxon>Eukaryota</taxon>
        <taxon>Metazoa</taxon>
        <taxon>Ecdysozoa</taxon>
        <taxon>Arthropoda</taxon>
        <taxon>Hexapoda</taxon>
        <taxon>Insecta</taxon>
        <taxon>Pterygota</taxon>
        <taxon>Neoptera</taxon>
        <taxon>Endopterygota</taxon>
        <taxon>Hymenoptera</taxon>
        <taxon>Apocrita</taxon>
        <taxon>Ichneumonoidea</taxon>
        <taxon>Braconidae</taxon>
        <taxon>Opiinae</taxon>
        <taxon>Fopius</taxon>
    </lineage>
</organism>
<evidence type="ECO:0000256" key="1">
    <source>
        <dbReference type="SAM" id="Phobius"/>
    </source>
</evidence>
<reference evidence="2" key="1">
    <citation type="submission" date="2015-01" db="EMBL/GenBank/DDBJ databases">
        <title>Transcriptome Assembly of Fopius arisanus.</title>
        <authorList>
            <person name="Geib S."/>
        </authorList>
    </citation>
    <scope>NUCLEOTIDE SEQUENCE</scope>
</reference>
<sequence length="137" mass="15645">EKQQNNMNEKTSEVDPSVTRTTSISFPAILRSLEYIKIPMNGELFLRKTLSGLIFAVIFLYIFPESFVILFLLILIILVTVVYVLVNHVSLNNQCINSEKLMKMRKTFAEKRRVQEAVNESLETFSSGDPENPADES</sequence>
<keyword evidence="1" id="KW-0472">Membrane</keyword>
<feature type="transmembrane region" description="Helical" evidence="1">
    <location>
        <begin position="45"/>
        <end position="63"/>
    </location>
</feature>
<name>A0A0C9RZ59_9HYME</name>
<dbReference type="AlphaFoldDB" id="A0A0C9RZ59"/>
<evidence type="ECO:0000313" key="2">
    <source>
        <dbReference type="EMBL" id="JAG84467.1"/>
    </source>
</evidence>
<keyword evidence="1" id="KW-0812">Transmembrane</keyword>
<keyword evidence="1" id="KW-1133">Transmembrane helix</keyword>
<feature type="non-terminal residue" evidence="2">
    <location>
        <position position="1"/>
    </location>
</feature>
<protein>
    <submittedName>
        <fullName evidence="2">ADCY1 protein</fullName>
    </submittedName>
</protein>
<gene>
    <name evidence="2" type="primary">ADCY1</name>
    <name evidence="2" type="ORF">g.5182</name>
</gene>
<accession>A0A0C9RZ59</accession>
<dbReference type="EMBL" id="GBYB01014700">
    <property type="protein sequence ID" value="JAG84467.1"/>
    <property type="molecule type" value="Transcribed_RNA"/>
</dbReference>